<evidence type="ECO:0000313" key="3">
    <source>
        <dbReference type="Proteomes" id="UP000283701"/>
    </source>
</evidence>
<dbReference type="RefSeq" id="WP_118202804.1">
    <property type="nucleotide sequence ID" value="NZ_QRHP01000005.1"/>
</dbReference>
<proteinExistence type="predicted"/>
<keyword evidence="1" id="KW-0472">Membrane</keyword>
<dbReference type="EMBL" id="QRHP01000005">
    <property type="protein sequence ID" value="RHF85105.1"/>
    <property type="molecule type" value="Genomic_DNA"/>
</dbReference>
<evidence type="ECO:0000313" key="2">
    <source>
        <dbReference type="EMBL" id="RHF85105.1"/>
    </source>
</evidence>
<keyword evidence="1" id="KW-1133">Transmembrane helix</keyword>
<reference evidence="2 3" key="1">
    <citation type="submission" date="2018-08" db="EMBL/GenBank/DDBJ databases">
        <title>A genome reference for cultivated species of the human gut microbiota.</title>
        <authorList>
            <person name="Zou Y."/>
            <person name="Xue W."/>
            <person name="Luo G."/>
        </authorList>
    </citation>
    <scope>NUCLEOTIDE SEQUENCE [LARGE SCALE GENOMIC DNA]</scope>
    <source>
        <strain evidence="2 3">AM23-23AC</strain>
    </source>
</reference>
<evidence type="ECO:0008006" key="4">
    <source>
        <dbReference type="Google" id="ProtNLM"/>
    </source>
</evidence>
<evidence type="ECO:0000256" key="1">
    <source>
        <dbReference type="SAM" id="Phobius"/>
    </source>
</evidence>
<protein>
    <recommendedName>
        <fullName evidence="4">SCP domain-containing protein</fullName>
    </recommendedName>
</protein>
<keyword evidence="1" id="KW-0812">Transmembrane</keyword>
<dbReference type="Gene3D" id="3.40.33.10">
    <property type="entry name" value="CAP"/>
    <property type="match status" value="1"/>
</dbReference>
<dbReference type="InterPro" id="IPR035940">
    <property type="entry name" value="CAP_sf"/>
</dbReference>
<comment type="caution">
    <text evidence="2">The sequence shown here is derived from an EMBL/GenBank/DDBJ whole genome shotgun (WGS) entry which is preliminary data.</text>
</comment>
<dbReference type="Proteomes" id="UP000283701">
    <property type="component" value="Unassembled WGS sequence"/>
</dbReference>
<feature type="transmembrane region" description="Helical" evidence="1">
    <location>
        <begin position="12"/>
        <end position="30"/>
    </location>
</feature>
<gene>
    <name evidence="2" type="ORF">DW654_06755</name>
</gene>
<organism evidence="2 3">
    <name type="scientific">Roseburia inulinivorans</name>
    <dbReference type="NCBI Taxonomy" id="360807"/>
    <lineage>
        <taxon>Bacteria</taxon>
        <taxon>Bacillati</taxon>
        <taxon>Bacillota</taxon>
        <taxon>Clostridia</taxon>
        <taxon>Lachnospirales</taxon>
        <taxon>Lachnospiraceae</taxon>
        <taxon>Roseburia</taxon>
    </lineage>
</organism>
<sequence>MNNNRLRRIIYKWVWIIITTCILILMQIVLKQYEGDAITRNDVYGAEKQKDDLEIDGAVINANEKINMETEMIETEFEDENNLEIESAEIEDEQEEATIENQPTIIPDLIGMDETGAVNKCAEEGYSYTIAYYLGGNNTVIAQETIPDGNNEKQTIRMSVGLSESEFSAHLLEIINSKRNAQGLENLRFSEELNYACNILAEENVNSVSNIRPNGEHWSSVIFENGIGLMDGTFTTRSNISSLEEAGKRLKYQPNSYGDGNLLTPEYNLIGMAYSSDKTLVIIVGN</sequence>
<accession>A0A414QWF4</accession>
<dbReference type="AlphaFoldDB" id="A0A414QWF4"/>
<name>A0A414QWF4_9FIRM</name>